<dbReference type="InterPro" id="IPR051448">
    <property type="entry name" value="CdaR-like_regulators"/>
</dbReference>
<dbReference type="PANTHER" id="PTHR33744:SF1">
    <property type="entry name" value="DNA-BINDING TRANSCRIPTIONAL ACTIVATOR ADER"/>
    <property type="match status" value="1"/>
</dbReference>
<dbReference type="Pfam" id="PF13556">
    <property type="entry name" value="HTH_30"/>
    <property type="match status" value="1"/>
</dbReference>
<feature type="domain" description="PucR C-terminal helix-turn-helix" evidence="2">
    <location>
        <begin position="473"/>
        <end position="529"/>
    </location>
</feature>
<dbReference type="Gene3D" id="1.10.10.2840">
    <property type="entry name" value="PucR C-terminal helix-turn-helix domain"/>
    <property type="match status" value="1"/>
</dbReference>
<protein>
    <submittedName>
        <fullName evidence="3">Unannotated protein</fullName>
    </submittedName>
</protein>
<reference evidence="3" key="1">
    <citation type="submission" date="2020-05" db="EMBL/GenBank/DDBJ databases">
        <authorList>
            <person name="Chiriac C."/>
            <person name="Salcher M."/>
            <person name="Ghai R."/>
            <person name="Kavagutti S V."/>
        </authorList>
    </citation>
    <scope>NUCLEOTIDE SEQUENCE</scope>
</reference>
<feature type="domain" description="Purine catabolism PurC-like" evidence="1">
    <location>
        <begin position="34"/>
        <end position="139"/>
    </location>
</feature>
<dbReference type="PANTHER" id="PTHR33744">
    <property type="entry name" value="CARBOHYDRATE DIACID REGULATOR"/>
    <property type="match status" value="1"/>
</dbReference>
<evidence type="ECO:0000313" key="3">
    <source>
        <dbReference type="EMBL" id="CAB4956003.1"/>
    </source>
</evidence>
<accession>A0A6J7KMH2</accession>
<gene>
    <name evidence="3" type="ORF">UFOPK3752_01968</name>
</gene>
<name>A0A6J7KMH2_9ZZZZ</name>
<sequence>MPPRLRDVIAISDLGLTVQARVSTRVARATASGVHGPGALDAPVRWVAVSELEDPAPFLDGGELLLTTGMRLPKSSAGCTAYVNRLVAAGVVGLGLGVGLTHPSAPDALVAAAEKAGLILLEVPERTPFIAISKAVSRLLAAEEYQEAARGFAAQRDLIRAALGADDGDGAAVLVRLAKHSGRFAMMLDAAGHVLHASPASAAGRAVDLGPEIARLRPKGLLAAAVVAGVDEYVVIQPLGVKGRARGFLVVGAPGPLSASDQAVVNLTVSLLSSTLTRGGGTTAAERGVRAAALALVLDGHAGRLPWAALGWLPLHERLVRILLARPSGSDAASIAAAEDRLTEALPGVAVASGLVAHDRSLVLAMAPADSLLEAASVAAGSDAIAGIGIGDGAHVDDPVSLARSLARARRALEVVIGSGVASTGAAGERLVPVLSYDALGGGLESLLDPAAADDWAAALLAPLDQPGERADLAATLLAWLTRHGQIDAAAADLGVHRHTVRHRIQRAEILLDRSLDDPGVRVELYLALTRRTA</sequence>
<evidence type="ECO:0000259" key="2">
    <source>
        <dbReference type="Pfam" id="PF13556"/>
    </source>
</evidence>
<proteinExistence type="predicted"/>
<dbReference type="InterPro" id="IPR012914">
    <property type="entry name" value="PucR_dom"/>
</dbReference>
<dbReference type="InterPro" id="IPR042070">
    <property type="entry name" value="PucR_C-HTH_sf"/>
</dbReference>
<organism evidence="3">
    <name type="scientific">freshwater metagenome</name>
    <dbReference type="NCBI Taxonomy" id="449393"/>
    <lineage>
        <taxon>unclassified sequences</taxon>
        <taxon>metagenomes</taxon>
        <taxon>ecological metagenomes</taxon>
    </lineage>
</organism>
<dbReference type="EMBL" id="CAFBND010000111">
    <property type="protein sequence ID" value="CAB4956003.1"/>
    <property type="molecule type" value="Genomic_DNA"/>
</dbReference>
<dbReference type="InterPro" id="IPR025736">
    <property type="entry name" value="PucR_C-HTH_dom"/>
</dbReference>
<dbReference type="Pfam" id="PF07905">
    <property type="entry name" value="PucR"/>
    <property type="match status" value="1"/>
</dbReference>
<dbReference type="AlphaFoldDB" id="A0A6J7KMH2"/>
<evidence type="ECO:0000259" key="1">
    <source>
        <dbReference type="Pfam" id="PF07905"/>
    </source>
</evidence>